<dbReference type="Proteomes" id="UP000034690">
    <property type="component" value="Unassembled WGS sequence"/>
</dbReference>
<evidence type="ECO:0000313" key="2">
    <source>
        <dbReference type="EMBL" id="KKR14231.1"/>
    </source>
</evidence>
<dbReference type="EMBL" id="LBWQ01000004">
    <property type="protein sequence ID" value="KKR14231.1"/>
    <property type="molecule type" value="Genomic_DNA"/>
</dbReference>
<gene>
    <name evidence="2" type="ORF">UT40_C0004G0054</name>
</gene>
<protein>
    <recommendedName>
        <fullName evidence="1">Carrier domain-containing protein</fullName>
    </recommendedName>
</protein>
<dbReference type="InterPro" id="IPR036736">
    <property type="entry name" value="ACP-like_sf"/>
</dbReference>
<dbReference type="AlphaFoldDB" id="A0A0G0NN66"/>
<comment type="caution">
    <text evidence="2">The sequence shown here is derived from an EMBL/GenBank/DDBJ whole genome shotgun (WGS) entry which is preliminary data.</text>
</comment>
<dbReference type="Pfam" id="PF00550">
    <property type="entry name" value="PP-binding"/>
    <property type="match status" value="1"/>
</dbReference>
<reference evidence="2 3" key="1">
    <citation type="journal article" date="2015" name="Nature">
        <title>rRNA introns, odd ribosomes, and small enigmatic genomes across a large radiation of phyla.</title>
        <authorList>
            <person name="Brown C.T."/>
            <person name="Hug L.A."/>
            <person name="Thomas B.C."/>
            <person name="Sharon I."/>
            <person name="Castelle C.J."/>
            <person name="Singh A."/>
            <person name="Wilkins M.J."/>
            <person name="Williams K.H."/>
            <person name="Banfield J.F."/>
        </authorList>
    </citation>
    <scope>NUCLEOTIDE SEQUENCE [LARGE SCALE GENOMIC DNA]</scope>
</reference>
<sequence>MINTTDQKETKNLVKQHLADYLGVEIEDIDDDDSLTHDLHMRPSDLTDFLETLKSNELDTKNIDLTEIETVGELIEAIGYE</sequence>
<proteinExistence type="predicted"/>
<dbReference type="SUPFAM" id="SSF47336">
    <property type="entry name" value="ACP-like"/>
    <property type="match status" value="1"/>
</dbReference>
<dbReference type="Gene3D" id="1.10.1200.10">
    <property type="entry name" value="ACP-like"/>
    <property type="match status" value="1"/>
</dbReference>
<evidence type="ECO:0000313" key="3">
    <source>
        <dbReference type="Proteomes" id="UP000034690"/>
    </source>
</evidence>
<name>A0A0G0NN66_9BACT</name>
<organism evidence="2 3">
    <name type="scientific">Candidatus Woesebacteria bacterium GW2011_GWA1_39_21b</name>
    <dbReference type="NCBI Taxonomy" id="1618551"/>
    <lineage>
        <taxon>Bacteria</taxon>
        <taxon>Candidatus Woeseibacteriota</taxon>
    </lineage>
</organism>
<evidence type="ECO:0000259" key="1">
    <source>
        <dbReference type="Pfam" id="PF00550"/>
    </source>
</evidence>
<accession>A0A0G0NN66</accession>
<dbReference type="InterPro" id="IPR009081">
    <property type="entry name" value="PP-bd_ACP"/>
</dbReference>
<feature type="domain" description="Carrier" evidence="1">
    <location>
        <begin position="13"/>
        <end position="78"/>
    </location>
</feature>